<evidence type="ECO:0000256" key="3">
    <source>
        <dbReference type="ARBA" id="ARBA00022723"/>
    </source>
</evidence>
<gene>
    <name evidence="8" type="ORF">JCGZ_00777</name>
</gene>
<dbReference type="SFLD" id="SFLDG01019">
    <property type="entry name" value="Terpene_Cyclase_Like_1_C_Termi"/>
    <property type="match status" value="1"/>
</dbReference>
<organism evidence="8 9">
    <name type="scientific">Jatropha curcas</name>
    <name type="common">Barbados nut</name>
    <dbReference type="NCBI Taxonomy" id="180498"/>
    <lineage>
        <taxon>Eukaryota</taxon>
        <taxon>Viridiplantae</taxon>
        <taxon>Streptophyta</taxon>
        <taxon>Embryophyta</taxon>
        <taxon>Tracheophyta</taxon>
        <taxon>Spermatophyta</taxon>
        <taxon>Magnoliopsida</taxon>
        <taxon>eudicotyledons</taxon>
        <taxon>Gunneridae</taxon>
        <taxon>Pentapetalae</taxon>
        <taxon>rosids</taxon>
        <taxon>fabids</taxon>
        <taxon>Malpighiales</taxon>
        <taxon>Euphorbiaceae</taxon>
        <taxon>Crotonoideae</taxon>
        <taxon>Jatropheae</taxon>
        <taxon>Jatropha</taxon>
    </lineage>
</organism>
<dbReference type="AlphaFoldDB" id="A0A067L3D8"/>
<dbReference type="InterPro" id="IPR008949">
    <property type="entry name" value="Isoprenoid_synthase_dom_sf"/>
</dbReference>
<evidence type="ECO:0000259" key="7">
    <source>
        <dbReference type="Pfam" id="PF03936"/>
    </source>
</evidence>
<protein>
    <submittedName>
        <fullName evidence="8">Uncharacterized protein</fullName>
    </submittedName>
</protein>
<comment type="cofactor">
    <cofactor evidence="1">
        <name>Mg(2+)</name>
        <dbReference type="ChEBI" id="CHEBI:18420"/>
    </cofactor>
</comment>
<keyword evidence="4" id="KW-0460">Magnesium</keyword>
<dbReference type="GO" id="GO:0120251">
    <property type="term" value="P:hydrocarbon biosynthetic process"/>
    <property type="evidence" value="ECO:0007669"/>
    <property type="project" value="UniProtKB-ARBA"/>
</dbReference>
<evidence type="ECO:0000256" key="4">
    <source>
        <dbReference type="ARBA" id="ARBA00022842"/>
    </source>
</evidence>
<keyword evidence="5" id="KW-0456">Lyase</keyword>
<name>A0A067L3D8_JATCU</name>
<dbReference type="GO" id="GO:0010333">
    <property type="term" value="F:terpene synthase activity"/>
    <property type="evidence" value="ECO:0007669"/>
    <property type="project" value="InterPro"/>
</dbReference>
<dbReference type="InterPro" id="IPR008930">
    <property type="entry name" value="Terpenoid_cyclase/PrenylTrfase"/>
</dbReference>
<keyword evidence="3" id="KW-0479">Metal-binding</keyword>
<dbReference type="FunFam" id="1.50.10.130:FF:000001">
    <property type="entry name" value="Isoprene synthase, chloroplastic"/>
    <property type="match status" value="1"/>
</dbReference>
<dbReference type="Pfam" id="PF03936">
    <property type="entry name" value="Terpene_synth_C"/>
    <property type="match status" value="1"/>
</dbReference>
<dbReference type="InterPro" id="IPR050148">
    <property type="entry name" value="Terpene_synthase-like"/>
</dbReference>
<dbReference type="STRING" id="180498.A0A067L3D8"/>
<evidence type="ECO:0000313" key="8">
    <source>
        <dbReference type="EMBL" id="KDP39020.1"/>
    </source>
</evidence>
<dbReference type="InterPro" id="IPR005630">
    <property type="entry name" value="Terpene_synthase_metal-bd"/>
</dbReference>
<comment type="similarity">
    <text evidence="2">Belongs to the terpene synthase family.</text>
</comment>
<dbReference type="PANTHER" id="PTHR31225">
    <property type="entry name" value="OS04G0344100 PROTEIN-RELATED"/>
    <property type="match status" value="1"/>
</dbReference>
<reference evidence="8 9" key="1">
    <citation type="journal article" date="2014" name="PLoS ONE">
        <title>Global Analysis of Gene Expression Profiles in Physic Nut (Jatropha curcas L.) Seedlings Exposed to Salt Stress.</title>
        <authorList>
            <person name="Zhang L."/>
            <person name="Zhang C."/>
            <person name="Wu P."/>
            <person name="Chen Y."/>
            <person name="Li M."/>
            <person name="Jiang H."/>
            <person name="Wu G."/>
        </authorList>
    </citation>
    <scope>NUCLEOTIDE SEQUENCE [LARGE SCALE GENOMIC DNA]</scope>
    <source>
        <strain evidence="9">cv. GZQX0401</strain>
        <tissue evidence="8">Young leaves</tissue>
    </source>
</reference>
<feature type="domain" description="Terpene synthase metal-binding" evidence="7">
    <location>
        <begin position="253"/>
        <end position="495"/>
    </location>
</feature>
<dbReference type="InterPro" id="IPR044814">
    <property type="entry name" value="Terpene_cyclase_plant_C1"/>
</dbReference>
<dbReference type="Gene3D" id="1.50.10.130">
    <property type="entry name" value="Terpene synthase, N-terminal domain"/>
    <property type="match status" value="1"/>
</dbReference>
<dbReference type="FunFam" id="1.10.600.10:FF:000007">
    <property type="entry name" value="Isoprene synthase, chloroplastic"/>
    <property type="match status" value="1"/>
</dbReference>
<dbReference type="InterPro" id="IPR001906">
    <property type="entry name" value="Terpene_synth_N"/>
</dbReference>
<evidence type="ECO:0000256" key="5">
    <source>
        <dbReference type="ARBA" id="ARBA00023239"/>
    </source>
</evidence>
<evidence type="ECO:0000256" key="2">
    <source>
        <dbReference type="ARBA" id="ARBA00006333"/>
    </source>
</evidence>
<proteinExistence type="inferred from homology"/>
<dbReference type="GO" id="GO:0016102">
    <property type="term" value="P:diterpenoid biosynthetic process"/>
    <property type="evidence" value="ECO:0007669"/>
    <property type="project" value="InterPro"/>
</dbReference>
<dbReference type="Gene3D" id="1.10.600.10">
    <property type="entry name" value="Farnesyl Diphosphate Synthase"/>
    <property type="match status" value="1"/>
</dbReference>
<evidence type="ECO:0000256" key="1">
    <source>
        <dbReference type="ARBA" id="ARBA00001946"/>
    </source>
</evidence>
<dbReference type="SUPFAM" id="SSF48239">
    <property type="entry name" value="Terpenoid cyclases/Protein prenyltransferases"/>
    <property type="match status" value="1"/>
</dbReference>
<evidence type="ECO:0000313" key="9">
    <source>
        <dbReference type="Proteomes" id="UP000027138"/>
    </source>
</evidence>
<dbReference type="OrthoDB" id="1877784at2759"/>
<dbReference type="GO" id="GO:0000287">
    <property type="term" value="F:magnesium ion binding"/>
    <property type="evidence" value="ECO:0007669"/>
    <property type="project" value="InterPro"/>
</dbReference>
<evidence type="ECO:0000259" key="6">
    <source>
        <dbReference type="Pfam" id="PF01397"/>
    </source>
</evidence>
<dbReference type="Proteomes" id="UP000027138">
    <property type="component" value="Unassembled WGS sequence"/>
</dbReference>
<dbReference type="CDD" id="cd00684">
    <property type="entry name" value="Terpene_cyclase_plant_C1"/>
    <property type="match status" value="1"/>
</dbReference>
<accession>A0A067L3D8</accession>
<dbReference type="EMBL" id="KK914353">
    <property type="protein sequence ID" value="KDP39020.1"/>
    <property type="molecule type" value="Genomic_DNA"/>
</dbReference>
<dbReference type="Pfam" id="PF01397">
    <property type="entry name" value="Terpene_synth"/>
    <property type="match status" value="1"/>
</dbReference>
<keyword evidence="9" id="KW-1185">Reference proteome</keyword>
<dbReference type="InterPro" id="IPR036965">
    <property type="entry name" value="Terpene_synth_N_sf"/>
</dbReference>
<sequence>MSAQVSAVPTSEVRRSSANYHPKIWEDRFFTRHDSDSEQKIGIISSEEQFEGLREEVRRLLSEGSPNLALIDAVLRLGIGYHFTSEIENALEKLHHHHCVTDSNDLYTVALQFRLLRQHGIKVSSDIFEKFKDSEGKFKESLTHDAMGMLSLYEAAHLGIQGEDILDEAIDFTTTNLQLLLPQLSSDLANEVSHALNRPIRKCLPRLEARHYIEVYKREKSHNSTLLKFAKLDFNRLQQLHQKELRGISEWWKTLDVPTKLPYARDRVVECYFWMMGIYFEPKYSFGRRMMTKVIATLSLLDDTYDNYGTGAELEILTEAIQRWNIKEKDTLPEYMKIIFNTVIDVYNEIEEFVTKEGRLYCLHYLKEALKRVVRSYLAEAKWRDNGYVPTMEEFMDLQLITTCYPLLATTSFFGMGEIANKYAFEWISNDPKIVRASTIVCRLNILFYDITSHTFEQKREHAASGFECYIKQHGGSEEEVEKLFRKEIGNGWKDINEECLKPTPVPMPLLERVLNLTRAMDVIYKDEDGYTNSHVIKDYVASLLKDPAV</sequence>
<feature type="domain" description="Terpene synthase N-terminal" evidence="6">
    <location>
        <begin position="24"/>
        <end position="196"/>
    </location>
</feature>
<dbReference type="SUPFAM" id="SSF48576">
    <property type="entry name" value="Terpenoid synthases"/>
    <property type="match status" value="1"/>
</dbReference>
<dbReference type="SFLD" id="SFLDS00005">
    <property type="entry name" value="Isoprenoid_Synthase_Type_I"/>
    <property type="match status" value="1"/>
</dbReference>
<dbReference type="InterPro" id="IPR034741">
    <property type="entry name" value="Terpene_cyclase-like_1_C"/>
</dbReference>
<dbReference type="PANTHER" id="PTHR31225:SF221">
    <property type="entry name" value="(-)-GERMACRENE D SYNTHASE"/>
    <property type="match status" value="1"/>
</dbReference>